<evidence type="ECO:0000313" key="2">
    <source>
        <dbReference type="EMBL" id="GIJ67821.1"/>
    </source>
</evidence>
<sequence length="525" mass="54160">MLLSRVAGRYTYTGTYKGMYKGTAAALLVTVVALIGLPRPALAAEPRVGLVAFFDARAVAIGTAGKEVPIRYGAYSVEGATLPATVTVKIDASGAADVLSARLAEETPGCTVAGAVFTCTKETDDVTGPDGDFSLVFTAASGAKAGDTGQIRITVSAPDVQAQEQTHELVVSEPGADLLAADFTTTSTPGGAVTFQPLLRNQGDRAAETVVLTLGGDRFAKLTDRFGNCHYAPEPTSVSAVCVFKDLNIEPGGTVIVTMPIKVEITPDVPARTFAYYRAEVWATVDNPSGEWSDWPLGNGSDLVWAPVDGGAQASSSDVDMQDNQGNVLVTTPANPSDVVANGATVTGAVGDTVTAKVGLTNKGPGYIDGVYDSETSNPENPYNAAFVVTFPAGVEVTKVENPEGDGIYCHGKVGDTYDTTTNQPGRLVYRCMKWTLAVNETHTVTFTVKIASSVTAAGSVVARGGSSDPVTANNTAEVKFTNEGGLPITGPDAALTATVGALMVAAGCGLILVSRRRDDAAVTD</sequence>
<name>A0A8J3ZUR1_9ACTN</name>
<proteinExistence type="predicted"/>
<evidence type="ECO:0000256" key="1">
    <source>
        <dbReference type="SAM" id="Phobius"/>
    </source>
</evidence>
<reference evidence="2" key="1">
    <citation type="submission" date="2021-01" db="EMBL/GenBank/DDBJ databases">
        <title>Whole genome shotgun sequence of Virgisporangium ochraceum NBRC 16418.</title>
        <authorList>
            <person name="Komaki H."/>
            <person name="Tamura T."/>
        </authorList>
    </citation>
    <scope>NUCLEOTIDE SEQUENCE</scope>
    <source>
        <strain evidence="2">NBRC 16418</strain>
    </source>
</reference>
<keyword evidence="3" id="KW-1185">Reference proteome</keyword>
<dbReference type="AlphaFoldDB" id="A0A8J3ZUR1"/>
<dbReference type="RefSeq" id="WP_203927755.1">
    <property type="nucleotide sequence ID" value="NZ_BOPH01000031.1"/>
</dbReference>
<keyword evidence="1" id="KW-0472">Membrane</keyword>
<protein>
    <recommendedName>
        <fullName evidence="4">LPXTG-motif cell wall anchor domain protein</fullName>
    </recommendedName>
</protein>
<dbReference type="Proteomes" id="UP000635606">
    <property type="component" value="Unassembled WGS sequence"/>
</dbReference>
<evidence type="ECO:0008006" key="4">
    <source>
        <dbReference type="Google" id="ProtNLM"/>
    </source>
</evidence>
<keyword evidence="1" id="KW-0812">Transmembrane</keyword>
<keyword evidence="1" id="KW-1133">Transmembrane helix</keyword>
<dbReference type="EMBL" id="BOPH01000031">
    <property type="protein sequence ID" value="GIJ67821.1"/>
    <property type="molecule type" value="Genomic_DNA"/>
</dbReference>
<accession>A0A8J3ZUR1</accession>
<organism evidence="2 3">
    <name type="scientific">Virgisporangium ochraceum</name>
    <dbReference type="NCBI Taxonomy" id="65505"/>
    <lineage>
        <taxon>Bacteria</taxon>
        <taxon>Bacillati</taxon>
        <taxon>Actinomycetota</taxon>
        <taxon>Actinomycetes</taxon>
        <taxon>Micromonosporales</taxon>
        <taxon>Micromonosporaceae</taxon>
        <taxon>Virgisporangium</taxon>
    </lineage>
</organism>
<evidence type="ECO:0000313" key="3">
    <source>
        <dbReference type="Proteomes" id="UP000635606"/>
    </source>
</evidence>
<gene>
    <name evidence="2" type="ORF">Voc01_027380</name>
</gene>
<comment type="caution">
    <text evidence="2">The sequence shown here is derived from an EMBL/GenBank/DDBJ whole genome shotgun (WGS) entry which is preliminary data.</text>
</comment>
<feature type="transmembrane region" description="Helical" evidence="1">
    <location>
        <begin position="494"/>
        <end position="514"/>
    </location>
</feature>